<keyword evidence="1" id="KW-0732">Signal</keyword>
<protein>
    <recommendedName>
        <fullName evidence="4">ATP-dependent DNA helicase</fullName>
    </recommendedName>
</protein>
<dbReference type="Gene3D" id="3.40.50.300">
    <property type="entry name" value="P-loop containing nucleotide triphosphate hydrolases"/>
    <property type="match status" value="1"/>
</dbReference>
<proteinExistence type="predicted"/>
<dbReference type="RefSeq" id="XP_005765143.1">
    <property type="nucleotide sequence ID" value="XM_005765086.1"/>
</dbReference>
<reference evidence="2" key="2">
    <citation type="submission" date="2024-10" db="UniProtKB">
        <authorList>
            <consortium name="EnsemblProtists"/>
        </authorList>
    </citation>
    <scope>IDENTIFICATION</scope>
</reference>
<evidence type="ECO:0000313" key="3">
    <source>
        <dbReference type="Proteomes" id="UP000013827"/>
    </source>
</evidence>
<evidence type="ECO:0008006" key="4">
    <source>
        <dbReference type="Google" id="ProtNLM"/>
    </source>
</evidence>
<dbReference type="KEGG" id="ehx:EMIHUDRAFT_247338"/>
<dbReference type="AlphaFoldDB" id="A0A0D3IN79"/>
<dbReference type="HOGENOM" id="CLU_499169_0_0_1"/>
<evidence type="ECO:0000313" key="2">
    <source>
        <dbReference type="EnsemblProtists" id="EOD12714"/>
    </source>
</evidence>
<feature type="signal peptide" evidence="1">
    <location>
        <begin position="1"/>
        <end position="19"/>
    </location>
</feature>
<keyword evidence="3" id="KW-1185">Reference proteome</keyword>
<reference evidence="3" key="1">
    <citation type="journal article" date="2013" name="Nature">
        <title>Pan genome of the phytoplankton Emiliania underpins its global distribution.</title>
        <authorList>
            <person name="Read B.A."/>
            <person name="Kegel J."/>
            <person name="Klute M.J."/>
            <person name="Kuo A."/>
            <person name="Lefebvre S.C."/>
            <person name="Maumus F."/>
            <person name="Mayer C."/>
            <person name="Miller J."/>
            <person name="Monier A."/>
            <person name="Salamov A."/>
            <person name="Young J."/>
            <person name="Aguilar M."/>
            <person name="Claverie J.M."/>
            <person name="Frickenhaus S."/>
            <person name="Gonzalez K."/>
            <person name="Herman E.K."/>
            <person name="Lin Y.C."/>
            <person name="Napier J."/>
            <person name="Ogata H."/>
            <person name="Sarno A.F."/>
            <person name="Shmutz J."/>
            <person name="Schroeder D."/>
            <person name="de Vargas C."/>
            <person name="Verret F."/>
            <person name="von Dassow P."/>
            <person name="Valentin K."/>
            <person name="Van de Peer Y."/>
            <person name="Wheeler G."/>
            <person name="Dacks J.B."/>
            <person name="Delwiche C.F."/>
            <person name="Dyhrman S.T."/>
            <person name="Glockner G."/>
            <person name="John U."/>
            <person name="Richards T."/>
            <person name="Worden A.Z."/>
            <person name="Zhang X."/>
            <person name="Grigoriev I.V."/>
            <person name="Allen A.E."/>
            <person name="Bidle K."/>
            <person name="Borodovsky M."/>
            <person name="Bowler C."/>
            <person name="Brownlee C."/>
            <person name="Cock J.M."/>
            <person name="Elias M."/>
            <person name="Gladyshev V.N."/>
            <person name="Groth M."/>
            <person name="Guda C."/>
            <person name="Hadaegh A."/>
            <person name="Iglesias-Rodriguez M.D."/>
            <person name="Jenkins J."/>
            <person name="Jones B.M."/>
            <person name="Lawson T."/>
            <person name="Leese F."/>
            <person name="Lindquist E."/>
            <person name="Lobanov A."/>
            <person name="Lomsadze A."/>
            <person name="Malik S.B."/>
            <person name="Marsh M.E."/>
            <person name="Mackinder L."/>
            <person name="Mock T."/>
            <person name="Mueller-Roeber B."/>
            <person name="Pagarete A."/>
            <person name="Parker M."/>
            <person name="Probert I."/>
            <person name="Quesneville H."/>
            <person name="Raines C."/>
            <person name="Rensing S.A."/>
            <person name="Riano-Pachon D.M."/>
            <person name="Richier S."/>
            <person name="Rokitta S."/>
            <person name="Shiraiwa Y."/>
            <person name="Soanes D.M."/>
            <person name="van der Giezen M."/>
            <person name="Wahlund T.M."/>
            <person name="Williams B."/>
            <person name="Wilson W."/>
            <person name="Wolfe G."/>
            <person name="Wurch L.L."/>
        </authorList>
    </citation>
    <scope>NUCLEOTIDE SEQUENCE</scope>
</reference>
<name>A0A0D3IN79_EMIH1</name>
<dbReference type="EnsemblProtists" id="EOD12714">
    <property type="protein sequence ID" value="EOD12714"/>
    <property type="gene ID" value="EMIHUDRAFT_247338"/>
</dbReference>
<evidence type="ECO:0000256" key="1">
    <source>
        <dbReference type="SAM" id="SignalP"/>
    </source>
</evidence>
<dbReference type="Proteomes" id="UP000013827">
    <property type="component" value="Unassembled WGS sequence"/>
</dbReference>
<dbReference type="PaxDb" id="2903-EOD12714"/>
<feature type="chain" id="PRO_5044291155" description="ATP-dependent DNA helicase" evidence="1">
    <location>
        <begin position="20"/>
        <end position="546"/>
    </location>
</feature>
<organism evidence="2 3">
    <name type="scientific">Emiliania huxleyi (strain CCMP1516)</name>
    <dbReference type="NCBI Taxonomy" id="280463"/>
    <lineage>
        <taxon>Eukaryota</taxon>
        <taxon>Haptista</taxon>
        <taxon>Haptophyta</taxon>
        <taxon>Prymnesiophyceae</taxon>
        <taxon>Isochrysidales</taxon>
        <taxon>Noelaerhabdaceae</taxon>
        <taxon>Emiliania</taxon>
    </lineage>
</organism>
<dbReference type="GeneID" id="17258864"/>
<dbReference type="InterPro" id="IPR027417">
    <property type="entry name" value="P-loop_NTPase"/>
</dbReference>
<sequence>MLALIAIMTVGIELRDANATPTTIAVSDVNMTDASANAILEYDTVESAVLSNNSREWPPALVRRLLFEHWNHIKKPSSRMVVPGKCQRVVEHKLARLKKAQPQCYLVKCVRDERASGCYSRGYEEHPRARESLLVLSKSDATLFDGDTVAELVTELVDMKRRSGAPDAETDLKIVLDFNRSGQGGVGKSTLIALLVQEWRSQALNVLVTGSSGKAAALLGGVTDQPYMSHRWVEFTLSELTEIVRTDPDQIELAEMLSHARLGHEHLTQRDRQLLQSRVCACHGGHVPFTDVMRIRPPGGKAKDEREVSRQVTHCVPCGEATILAARRHKVQALNDAHVAERIDAAGVVEALSIDRYDGGGYVPPSEQKKLSDRLSGFAARLQLYIGQHLVITANRQRHHEQHLNGNIVRVDNIQLDASGQPIALKTTLVDTGAELVIPRFESNRVRLGEDMASRTQFPARNRRSSSGATLANEAYVALSRIKRIGDLHLWHLHLDAIKSNPGIDYQYTLLHQRRLRDCIQSMPDRERVSATLPLARVAAGMVESD</sequence>
<accession>A0A0D3IN79</accession>